<sequence length="139" mass="16151">MSARDKFHNVVKSALQKDGWRITDDPLLIRIENITDMYIDLGAERIIAAEREGQIIAVEVKSFIGTSTISEFHTAVGQFINYRYALEEIDSERVLYLAVPLNTYNDFLNKPFIKTIIQRSQINLIVYDVETEEIIRWQI</sequence>
<evidence type="ECO:0000313" key="1">
    <source>
        <dbReference type="EMBL" id="RCJ34328.1"/>
    </source>
</evidence>
<proteinExistence type="predicted"/>
<dbReference type="Pfam" id="PF08814">
    <property type="entry name" value="XisH"/>
    <property type="match status" value="1"/>
</dbReference>
<dbReference type="Proteomes" id="UP000252085">
    <property type="component" value="Unassembled WGS sequence"/>
</dbReference>
<dbReference type="GO" id="GO:0003676">
    <property type="term" value="F:nucleic acid binding"/>
    <property type="evidence" value="ECO:0007669"/>
    <property type="project" value="InterPro"/>
</dbReference>
<gene>
    <name evidence="1" type="ORF">A6769_23005</name>
</gene>
<name>A0A367RCT7_NOSPU</name>
<dbReference type="InterPro" id="IPR014919">
    <property type="entry name" value="XisH"/>
</dbReference>
<dbReference type="Gene3D" id="3.40.1350.10">
    <property type="match status" value="1"/>
</dbReference>
<dbReference type="InterPro" id="IPR011335">
    <property type="entry name" value="Restrct_endonuc-II-like"/>
</dbReference>
<dbReference type="EMBL" id="LXQE01000156">
    <property type="protein sequence ID" value="RCJ34328.1"/>
    <property type="molecule type" value="Genomic_DNA"/>
</dbReference>
<dbReference type="InterPro" id="IPR011856">
    <property type="entry name" value="tRNA_endonuc-like_dom_sf"/>
</dbReference>
<organism evidence="1 2">
    <name type="scientific">Nostoc punctiforme NIES-2108</name>
    <dbReference type="NCBI Taxonomy" id="1356359"/>
    <lineage>
        <taxon>Bacteria</taxon>
        <taxon>Bacillati</taxon>
        <taxon>Cyanobacteriota</taxon>
        <taxon>Cyanophyceae</taxon>
        <taxon>Nostocales</taxon>
        <taxon>Nostocaceae</taxon>
        <taxon>Nostoc</taxon>
    </lineage>
</organism>
<comment type="caution">
    <text evidence="1">The sequence shown here is derived from an EMBL/GenBank/DDBJ whole genome shotgun (WGS) entry which is preliminary data.</text>
</comment>
<dbReference type="AlphaFoldDB" id="A0A367RCT7"/>
<dbReference type="CDD" id="cd22366">
    <property type="entry name" value="XisH-like"/>
    <property type="match status" value="1"/>
</dbReference>
<accession>A0A367RCT7</accession>
<dbReference type="SUPFAM" id="SSF52980">
    <property type="entry name" value="Restriction endonuclease-like"/>
    <property type="match status" value="1"/>
</dbReference>
<protein>
    <submittedName>
        <fullName evidence="1">Fatty-acid oxidation protein subunit alpha</fullName>
    </submittedName>
</protein>
<reference evidence="1 2" key="1">
    <citation type="submission" date="2016-04" db="EMBL/GenBank/DDBJ databases">
        <authorList>
            <person name="Evans L.H."/>
            <person name="Alamgir A."/>
            <person name="Owens N."/>
            <person name="Weber N.D."/>
            <person name="Virtaneva K."/>
            <person name="Barbian K."/>
            <person name="Babar A."/>
            <person name="Rosenke K."/>
        </authorList>
    </citation>
    <scope>NUCLEOTIDE SEQUENCE [LARGE SCALE GENOMIC DNA]</scope>
    <source>
        <strain evidence="1">NIES-2108</strain>
    </source>
</reference>
<evidence type="ECO:0000313" key="2">
    <source>
        <dbReference type="Proteomes" id="UP000252085"/>
    </source>
</evidence>